<evidence type="ECO:0000313" key="4">
    <source>
        <dbReference type="Proteomes" id="UP001247754"/>
    </source>
</evidence>
<evidence type="ECO:0000256" key="2">
    <source>
        <dbReference type="SAM" id="Phobius"/>
    </source>
</evidence>
<keyword evidence="2" id="KW-0472">Membrane</keyword>
<feature type="compositionally biased region" description="Basic and acidic residues" evidence="1">
    <location>
        <begin position="182"/>
        <end position="193"/>
    </location>
</feature>
<dbReference type="Proteomes" id="UP001247754">
    <property type="component" value="Unassembled WGS sequence"/>
</dbReference>
<feature type="transmembrane region" description="Helical" evidence="2">
    <location>
        <begin position="361"/>
        <end position="383"/>
    </location>
</feature>
<name>A0ABU1F387_9RHOB</name>
<keyword evidence="2" id="KW-1133">Transmembrane helix</keyword>
<feature type="transmembrane region" description="Helical" evidence="2">
    <location>
        <begin position="323"/>
        <end position="349"/>
    </location>
</feature>
<evidence type="ECO:0000313" key="3">
    <source>
        <dbReference type="EMBL" id="MDR5651321.1"/>
    </source>
</evidence>
<reference evidence="3 4" key="1">
    <citation type="submission" date="2023-09" db="EMBL/GenBank/DDBJ databases">
        <title>Xinfangfangia sedmenti sp. nov., isolated the sedment.</title>
        <authorList>
            <person name="Xu L."/>
        </authorList>
    </citation>
    <scope>NUCLEOTIDE SEQUENCE [LARGE SCALE GENOMIC DNA]</scope>
    <source>
        <strain evidence="3 4">LG-4</strain>
    </source>
</reference>
<evidence type="ECO:0000256" key="1">
    <source>
        <dbReference type="SAM" id="MobiDB-lite"/>
    </source>
</evidence>
<dbReference type="RefSeq" id="WP_310455427.1">
    <property type="nucleotide sequence ID" value="NZ_JAVKPH010000001.1"/>
</dbReference>
<organism evidence="3 4">
    <name type="scientific">Ruixingdingia sedimenti</name>
    <dbReference type="NCBI Taxonomy" id="3073604"/>
    <lineage>
        <taxon>Bacteria</taxon>
        <taxon>Pseudomonadati</taxon>
        <taxon>Pseudomonadota</taxon>
        <taxon>Alphaproteobacteria</taxon>
        <taxon>Rhodobacterales</taxon>
        <taxon>Paracoccaceae</taxon>
        <taxon>Ruixingdingia</taxon>
    </lineage>
</organism>
<dbReference type="EMBL" id="JAVKPH010000001">
    <property type="protein sequence ID" value="MDR5651321.1"/>
    <property type="molecule type" value="Genomic_DNA"/>
</dbReference>
<keyword evidence="4" id="KW-1185">Reference proteome</keyword>
<comment type="caution">
    <text evidence="3">The sequence shown here is derived from an EMBL/GenBank/DDBJ whole genome shotgun (WGS) entry which is preliminary data.</text>
</comment>
<accession>A0ABU1F387</accession>
<feature type="compositionally biased region" description="Low complexity" evidence="1">
    <location>
        <begin position="168"/>
        <end position="180"/>
    </location>
</feature>
<protein>
    <submittedName>
        <fullName evidence="3">Uncharacterized protein</fullName>
    </submittedName>
</protein>
<keyword evidence="2" id="KW-0812">Transmembrane</keyword>
<feature type="compositionally biased region" description="Basic residues" evidence="1">
    <location>
        <begin position="196"/>
        <end position="206"/>
    </location>
</feature>
<gene>
    <name evidence="3" type="ORF">RGD00_01780</name>
</gene>
<sequence>MCSVTDSTIAALFYAQKPGFNFARLIADLDAALSGCPHESRKLQWDHDDIAFLDVDGTRISLCWAEDLTGPRHGLMTVAVGPGPASPENDPLAPRREAICRLIADRIATRMPPLCTIWDHAEGVLNADRLDDLSEVLAVRAWRTASDLLREEEEDLAEPADVTPAPAPEMAHAGAAAAPDPVRPDPVRAEPVRPVRPARAKVRTARTAHPLRDRAAADSDTVSRLMARMDEELARASAPENLSDPCVIPEEVLASQRSAQRAARARARTALRMTPPKVETRIANDMPDLPRPKTAEAHRLREALYPEPEAAPQAEPPGLPARAAVGALSAALVVAAPPVGAALVVYNTLRGADLRLTARATALTGAFVGLAQVPVVQAALAAMI</sequence>
<feature type="region of interest" description="Disordered" evidence="1">
    <location>
        <begin position="150"/>
        <end position="219"/>
    </location>
</feature>
<proteinExistence type="predicted"/>